<keyword evidence="6" id="KW-0064">Aspartyl protease</keyword>
<evidence type="ECO:0000256" key="6">
    <source>
        <dbReference type="ARBA" id="ARBA00022750"/>
    </source>
</evidence>
<sequence length="707" mass="81425">MVSWKDNKKAKVGKGFVATAPPRNENVGSYPNCAKYSAYHPESGPSDFSFISTKFAPLLNVKPIISPGYVIEVANGKKEEVDRIISDCKLEQGNSLFTIDLIPLGHGSFNVIVGMDWLSKNKAEITKEDHEEVHFLSHVVNHNGIHVDPSKIEAIKNWKAPTTPSEIRSFLGLADFVVLCDVSNQGLGCVLMQRGKKELNMHQRRWIELFSDYECEIRYHPGKANVVADALSRKERVKPKRVRAMAMIIQSRVKRMILAAQSEAFKQENAPAERLHGLDQQMERKEDESLYFMDRIWVPLVGGVRTMIMDEAHKTRYFVHPGADKMYHDLRDMYWWLSMKRDIATYVSKCLTCLKVKDENQRPLGLLQQPEIPEWKWDNITMDSITKLPRSKSGHDIIWVVVDSLTKSAHFLTTREDYSMEKLARLFIYEIIARHGVPVSIISDRDGQFTSRFWQTLQKALGTRLHMSTAYHPQTDGQSDRTIQTLEDMLRACVIDFSGSWDVHLPSPILWAEIGESRLIGPELVQETTDKVVLIKEKLKAARDRQKSYADNRRKPLEFEVGDQVLLKVSPWKGVIHFRKKGKLAPRYVGPFEILERICLVAYRLRLPEELSSVHDTFHVSNLKKCLTDANLHVPLDEMKIDKTLRFVEEPVEIMDREVKSLKRSKIPIVKVCWNSKRGTEFTWEREDHMKAKYPRLFFNCAVEPTS</sequence>
<gene>
    <name evidence="16" type="ORF">Tco_1002829</name>
</gene>
<keyword evidence="13" id="KW-0238">DNA-binding</keyword>
<keyword evidence="5" id="KW-0479">Metal-binding</keyword>
<dbReference type="PROSITE" id="PS50994">
    <property type="entry name" value="INTEGRASE"/>
    <property type="match status" value="1"/>
</dbReference>
<keyword evidence="14" id="KW-0233">DNA recombination</keyword>
<dbReference type="Gene3D" id="3.30.420.10">
    <property type="entry name" value="Ribonuclease H-like superfamily/Ribonuclease H"/>
    <property type="match status" value="1"/>
</dbReference>
<dbReference type="Gene3D" id="2.40.70.10">
    <property type="entry name" value="Acid Proteases"/>
    <property type="match status" value="1"/>
</dbReference>
<feature type="domain" description="Integrase catalytic" evidence="15">
    <location>
        <begin position="366"/>
        <end position="564"/>
    </location>
</feature>
<proteinExistence type="predicted"/>
<dbReference type="Gene3D" id="1.10.340.70">
    <property type="match status" value="1"/>
</dbReference>
<dbReference type="InterPro" id="IPR021109">
    <property type="entry name" value="Peptidase_aspartic_dom_sf"/>
</dbReference>
<dbReference type="SUPFAM" id="SSF56672">
    <property type="entry name" value="DNA/RNA polymerases"/>
    <property type="match status" value="1"/>
</dbReference>
<reference evidence="16" key="1">
    <citation type="journal article" date="2022" name="Int. J. Mol. Sci.">
        <title>Draft Genome of Tanacetum Coccineum: Genomic Comparison of Closely Related Tanacetum-Family Plants.</title>
        <authorList>
            <person name="Yamashiro T."/>
            <person name="Shiraishi A."/>
            <person name="Nakayama K."/>
            <person name="Satake H."/>
        </authorList>
    </citation>
    <scope>NUCLEOTIDE SEQUENCE</scope>
</reference>
<comment type="caution">
    <text evidence="16">The sequence shown here is derived from an EMBL/GenBank/DDBJ whole genome shotgun (WGS) entry which is preliminary data.</text>
</comment>
<protein>
    <submittedName>
        <fullName evidence="16">Reverse transcriptase domain-containing protein</fullName>
    </submittedName>
</protein>
<dbReference type="InterPro" id="IPR043502">
    <property type="entry name" value="DNA/RNA_pol_sf"/>
</dbReference>
<name>A0ABQ5F7D0_9ASTR</name>
<evidence type="ECO:0000256" key="1">
    <source>
        <dbReference type="ARBA" id="ARBA00022670"/>
    </source>
</evidence>
<evidence type="ECO:0000256" key="3">
    <source>
        <dbReference type="ARBA" id="ARBA00022695"/>
    </source>
</evidence>
<dbReference type="PANTHER" id="PTHR37984">
    <property type="entry name" value="PROTEIN CBG26694"/>
    <property type="match status" value="1"/>
</dbReference>
<dbReference type="InterPro" id="IPR043128">
    <property type="entry name" value="Rev_trsase/Diguanyl_cyclase"/>
</dbReference>
<evidence type="ECO:0000256" key="10">
    <source>
        <dbReference type="ARBA" id="ARBA00022908"/>
    </source>
</evidence>
<dbReference type="InterPro" id="IPR041588">
    <property type="entry name" value="Integrase_H2C2"/>
</dbReference>
<evidence type="ECO:0000256" key="9">
    <source>
        <dbReference type="ARBA" id="ARBA00022842"/>
    </source>
</evidence>
<evidence type="ECO:0000313" key="17">
    <source>
        <dbReference type="Proteomes" id="UP001151760"/>
    </source>
</evidence>
<dbReference type="InterPro" id="IPR050951">
    <property type="entry name" value="Retrovirus_Pol_polyprotein"/>
</dbReference>
<keyword evidence="11 16" id="KW-0695">RNA-directed DNA polymerase</keyword>
<evidence type="ECO:0000259" key="15">
    <source>
        <dbReference type="PROSITE" id="PS50994"/>
    </source>
</evidence>
<evidence type="ECO:0000256" key="11">
    <source>
        <dbReference type="ARBA" id="ARBA00022918"/>
    </source>
</evidence>
<dbReference type="Pfam" id="PF17921">
    <property type="entry name" value="Integrase_H2C2"/>
    <property type="match status" value="1"/>
</dbReference>
<evidence type="ECO:0000256" key="12">
    <source>
        <dbReference type="ARBA" id="ARBA00022932"/>
    </source>
</evidence>
<evidence type="ECO:0000256" key="7">
    <source>
        <dbReference type="ARBA" id="ARBA00022759"/>
    </source>
</evidence>
<dbReference type="InterPro" id="IPR001584">
    <property type="entry name" value="Integrase_cat-core"/>
</dbReference>
<evidence type="ECO:0000256" key="2">
    <source>
        <dbReference type="ARBA" id="ARBA00022679"/>
    </source>
</evidence>
<dbReference type="InterPro" id="IPR036397">
    <property type="entry name" value="RNaseH_sf"/>
</dbReference>
<evidence type="ECO:0000256" key="8">
    <source>
        <dbReference type="ARBA" id="ARBA00022801"/>
    </source>
</evidence>
<keyword evidence="1" id="KW-0645">Protease</keyword>
<evidence type="ECO:0000256" key="14">
    <source>
        <dbReference type="ARBA" id="ARBA00023172"/>
    </source>
</evidence>
<evidence type="ECO:0000256" key="13">
    <source>
        <dbReference type="ARBA" id="ARBA00023125"/>
    </source>
</evidence>
<keyword evidence="12" id="KW-0239">DNA-directed DNA polymerase</keyword>
<keyword evidence="8" id="KW-0378">Hydrolase</keyword>
<keyword evidence="4" id="KW-0540">Nuclease</keyword>
<keyword evidence="9" id="KW-0460">Magnesium</keyword>
<keyword evidence="7" id="KW-0255">Endonuclease</keyword>
<evidence type="ECO:0000313" key="16">
    <source>
        <dbReference type="EMBL" id="GJT59296.1"/>
    </source>
</evidence>
<dbReference type="GO" id="GO:0003964">
    <property type="term" value="F:RNA-directed DNA polymerase activity"/>
    <property type="evidence" value="ECO:0007669"/>
    <property type="project" value="UniProtKB-KW"/>
</dbReference>
<keyword evidence="17" id="KW-1185">Reference proteome</keyword>
<reference evidence="16" key="2">
    <citation type="submission" date="2022-01" db="EMBL/GenBank/DDBJ databases">
        <authorList>
            <person name="Yamashiro T."/>
            <person name="Shiraishi A."/>
            <person name="Satake H."/>
            <person name="Nakayama K."/>
        </authorList>
    </citation>
    <scope>NUCLEOTIDE SEQUENCE</scope>
</reference>
<dbReference type="EMBL" id="BQNB010017097">
    <property type="protein sequence ID" value="GJT59296.1"/>
    <property type="molecule type" value="Genomic_DNA"/>
</dbReference>
<dbReference type="InterPro" id="IPR056924">
    <property type="entry name" value="SH3_Tf2-1"/>
</dbReference>
<dbReference type="CDD" id="cd00303">
    <property type="entry name" value="retropepsin_like"/>
    <property type="match status" value="1"/>
</dbReference>
<dbReference type="Pfam" id="PF24626">
    <property type="entry name" value="SH3_Tf2-1"/>
    <property type="match status" value="1"/>
</dbReference>
<dbReference type="Pfam" id="PF08284">
    <property type="entry name" value="RVP_2"/>
    <property type="match status" value="1"/>
</dbReference>
<accession>A0ABQ5F7D0</accession>
<keyword evidence="3" id="KW-0548">Nucleotidyltransferase</keyword>
<evidence type="ECO:0000256" key="5">
    <source>
        <dbReference type="ARBA" id="ARBA00022723"/>
    </source>
</evidence>
<dbReference type="SUPFAM" id="SSF53098">
    <property type="entry name" value="Ribonuclease H-like"/>
    <property type="match status" value="1"/>
</dbReference>
<keyword evidence="2" id="KW-0808">Transferase</keyword>
<evidence type="ECO:0000256" key="4">
    <source>
        <dbReference type="ARBA" id="ARBA00022722"/>
    </source>
</evidence>
<organism evidence="16 17">
    <name type="scientific">Tanacetum coccineum</name>
    <dbReference type="NCBI Taxonomy" id="301880"/>
    <lineage>
        <taxon>Eukaryota</taxon>
        <taxon>Viridiplantae</taxon>
        <taxon>Streptophyta</taxon>
        <taxon>Embryophyta</taxon>
        <taxon>Tracheophyta</taxon>
        <taxon>Spermatophyta</taxon>
        <taxon>Magnoliopsida</taxon>
        <taxon>eudicotyledons</taxon>
        <taxon>Gunneridae</taxon>
        <taxon>Pentapetalae</taxon>
        <taxon>asterids</taxon>
        <taxon>campanulids</taxon>
        <taxon>Asterales</taxon>
        <taxon>Asteraceae</taxon>
        <taxon>Asteroideae</taxon>
        <taxon>Anthemideae</taxon>
        <taxon>Anthemidinae</taxon>
        <taxon>Tanacetum</taxon>
    </lineage>
</organism>
<dbReference type="Gene3D" id="3.30.70.270">
    <property type="match status" value="1"/>
</dbReference>
<dbReference type="InterPro" id="IPR012337">
    <property type="entry name" value="RNaseH-like_sf"/>
</dbReference>
<dbReference type="PANTHER" id="PTHR37984:SF5">
    <property type="entry name" value="PROTEIN NYNRIN-LIKE"/>
    <property type="match status" value="1"/>
</dbReference>
<keyword evidence="10" id="KW-0229">DNA integration</keyword>
<dbReference type="Proteomes" id="UP001151760">
    <property type="component" value="Unassembled WGS sequence"/>
</dbReference>